<dbReference type="PROSITE" id="PS50222">
    <property type="entry name" value="EF_HAND_2"/>
    <property type="match status" value="1"/>
</dbReference>
<feature type="compositionally biased region" description="Polar residues" evidence="1">
    <location>
        <begin position="58"/>
        <end position="77"/>
    </location>
</feature>
<dbReference type="Gene3D" id="1.10.238.10">
    <property type="entry name" value="EF-hand"/>
    <property type="match status" value="1"/>
</dbReference>
<dbReference type="AlphaFoldDB" id="N6WN82"/>
<sequence length="123" mass="13509">MEEKEGYAMRVPLMALSTLLGATLLTSPVIHAGDYQGGNETPQPARESNTHYPGLGMSQGTLDSTLFNQLDQNQDGTLSGEELDAYGEPAAGKKDEEKLRLLDRYDTNDNGKISREEFDEGRE</sequence>
<dbReference type="SUPFAM" id="SSF47473">
    <property type="entry name" value="EF-hand"/>
    <property type="match status" value="1"/>
</dbReference>
<protein>
    <submittedName>
        <fullName evidence="3">EF-hand domain-containing protein</fullName>
    </submittedName>
</protein>
<dbReference type="GO" id="GO:0005509">
    <property type="term" value="F:calcium ion binding"/>
    <property type="evidence" value="ECO:0007669"/>
    <property type="project" value="InterPro"/>
</dbReference>
<organism evidence="3 4">
    <name type="scientific">Marinobacter nanhaiticus D15-8W</name>
    <dbReference type="NCBI Taxonomy" id="626887"/>
    <lineage>
        <taxon>Bacteria</taxon>
        <taxon>Pseudomonadati</taxon>
        <taxon>Pseudomonadota</taxon>
        <taxon>Gammaproteobacteria</taxon>
        <taxon>Pseudomonadales</taxon>
        <taxon>Marinobacteraceae</taxon>
        <taxon>Marinobacter</taxon>
    </lineage>
</organism>
<accession>N6WN82</accession>
<gene>
    <name evidence="3" type="ORF">J057_16275</name>
</gene>
<dbReference type="PROSITE" id="PS00018">
    <property type="entry name" value="EF_HAND_1"/>
    <property type="match status" value="1"/>
</dbReference>
<evidence type="ECO:0000259" key="2">
    <source>
        <dbReference type="PROSITE" id="PS50222"/>
    </source>
</evidence>
<feature type="region of interest" description="Disordered" evidence="1">
    <location>
        <begin position="31"/>
        <end position="123"/>
    </location>
</feature>
<dbReference type="Pfam" id="PF13499">
    <property type="entry name" value="EF-hand_7"/>
    <property type="match status" value="1"/>
</dbReference>
<evidence type="ECO:0000313" key="4">
    <source>
        <dbReference type="Proteomes" id="UP000013165"/>
    </source>
</evidence>
<dbReference type="CDD" id="cd00051">
    <property type="entry name" value="EFh"/>
    <property type="match status" value="1"/>
</dbReference>
<keyword evidence="4" id="KW-1185">Reference proteome</keyword>
<dbReference type="InterPro" id="IPR011992">
    <property type="entry name" value="EF-hand-dom_pair"/>
</dbReference>
<feature type="compositionally biased region" description="Basic and acidic residues" evidence="1">
    <location>
        <begin position="91"/>
        <end position="123"/>
    </location>
</feature>
<dbReference type="OrthoDB" id="6370787at2"/>
<proteinExistence type="predicted"/>
<feature type="domain" description="EF-hand" evidence="2">
    <location>
        <begin position="93"/>
        <end position="123"/>
    </location>
</feature>
<evidence type="ECO:0000313" key="3">
    <source>
        <dbReference type="EMBL" id="ENO12971.2"/>
    </source>
</evidence>
<dbReference type="Proteomes" id="UP000013165">
    <property type="component" value="Unassembled WGS sequence"/>
</dbReference>
<dbReference type="InterPro" id="IPR018247">
    <property type="entry name" value="EF_Hand_1_Ca_BS"/>
</dbReference>
<feature type="compositionally biased region" description="Polar residues" evidence="1">
    <location>
        <begin position="38"/>
        <end position="51"/>
    </location>
</feature>
<dbReference type="HOGENOM" id="CLU_2106022_0_0_6"/>
<dbReference type="PATRIC" id="fig|626887.3.peg.3253"/>
<dbReference type="InterPro" id="IPR002048">
    <property type="entry name" value="EF_hand_dom"/>
</dbReference>
<comment type="caution">
    <text evidence="3">The sequence shown here is derived from an EMBL/GenBank/DDBJ whole genome shotgun (WGS) entry which is preliminary data.</text>
</comment>
<evidence type="ECO:0000256" key="1">
    <source>
        <dbReference type="SAM" id="MobiDB-lite"/>
    </source>
</evidence>
<name>N6WN82_9GAMM</name>
<dbReference type="EMBL" id="APLQ01000014">
    <property type="protein sequence ID" value="ENO12971.2"/>
    <property type="molecule type" value="Genomic_DNA"/>
</dbReference>
<reference evidence="3 4" key="1">
    <citation type="journal article" date="2013" name="Genome Announc.">
        <title>Genome Sequence of the Polycyclic Aromatic Hydrocarbon-Degrading Bacterium Strain Marinobacter nanhaiticus D15-8WT.</title>
        <authorList>
            <person name="Cui Z."/>
            <person name="Gao W."/>
            <person name="Li Q."/>
            <person name="Xu G."/>
            <person name="Zheng L."/>
        </authorList>
    </citation>
    <scope>NUCLEOTIDE SEQUENCE [LARGE SCALE GENOMIC DNA]</scope>
    <source>
        <strain evidence="3 4">D15-8W</strain>
    </source>
</reference>